<accession>A0A7J6MBN3</accession>
<evidence type="ECO:0000256" key="2">
    <source>
        <dbReference type="ARBA" id="ARBA00022448"/>
    </source>
</evidence>
<dbReference type="Proteomes" id="UP000591131">
    <property type="component" value="Unassembled WGS sequence"/>
</dbReference>
<evidence type="ECO:0000313" key="8">
    <source>
        <dbReference type="Proteomes" id="UP000591131"/>
    </source>
</evidence>
<proteinExistence type="predicted"/>
<feature type="compositionally biased region" description="Polar residues" evidence="6">
    <location>
        <begin position="65"/>
        <end position="76"/>
    </location>
</feature>
<dbReference type="InterPro" id="IPR016024">
    <property type="entry name" value="ARM-type_fold"/>
</dbReference>
<comment type="caution">
    <text evidence="7">The sequence shown here is derived from an EMBL/GenBank/DDBJ whole genome shotgun (WGS) entry which is preliminary data.</text>
</comment>
<feature type="region of interest" description="Disordered" evidence="6">
    <location>
        <begin position="1"/>
        <end position="76"/>
    </location>
</feature>
<sequence>MVYATEDFESMESGLVGDDSHIKDEQHDMAPIFHQDKSAHGNNDDSNEDDSGDEGDRAVGGSVRGSPQQQQSTWGNEWTVRKAAANALDNIANALHDDILPILLPLIEKGLTSTSDWREQEASVLAVGAIAHGCENGLSKDMNTLLPLLIQTTLSNQPLLRSIGCWTLGRFGRWLSSRDDTTLLKASTTAILERCVDKNKRVQEAAISALAGLIEESGNRMRYDNELLDRIIKVFNICIRL</sequence>
<keyword evidence="8" id="KW-1185">Reference proteome</keyword>
<evidence type="ECO:0000256" key="3">
    <source>
        <dbReference type="ARBA" id="ARBA00022490"/>
    </source>
</evidence>
<evidence type="ECO:0000256" key="5">
    <source>
        <dbReference type="ARBA" id="ARBA00022927"/>
    </source>
</evidence>
<comment type="subcellular location">
    <subcellularLocation>
        <location evidence="1">Cytoplasm</location>
    </subcellularLocation>
</comment>
<evidence type="ECO:0000256" key="4">
    <source>
        <dbReference type="ARBA" id="ARBA00022737"/>
    </source>
</evidence>
<gene>
    <name evidence="7" type="primary">TNPO1</name>
    <name evidence="7" type="ORF">FOL47_002737</name>
</gene>
<dbReference type="Gene3D" id="1.25.10.10">
    <property type="entry name" value="Leucine-rich Repeat Variant"/>
    <property type="match status" value="1"/>
</dbReference>
<keyword evidence="3" id="KW-0963">Cytoplasm</keyword>
<evidence type="ECO:0000256" key="6">
    <source>
        <dbReference type="SAM" id="MobiDB-lite"/>
    </source>
</evidence>
<dbReference type="InterPro" id="IPR011989">
    <property type="entry name" value="ARM-like"/>
</dbReference>
<feature type="compositionally biased region" description="Acidic residues" evidence="6">
    <location>
        <begin position="1"/>
        <end position="10"/>
    </location>
</feature>
<dbReference type="OrthoDB" id="951172at2759"/>
<dbReference type="Pfam" id="PF13513">
    <property type="entry name" value="HEAT_EZ"/>
    <property type="match status" value="1"/>
</dbReference>
<dbReference type="EMBL" id="JAAPAO010000179">
    <property type="protein sequence ID" value="KAF4669002.1"/>
    <property type="molecule type" value="Genomic_DNA"/>
</dbReference>
<reference evidence="7 8" key="1">
    <citation type="submission" date="2020-04" db="EMBL/GenBank/DDBJ databases">
        <title>Perkinsus chesapeaki whole genome sequence.</title>
        <authorList>
            <person name="Bogema D.R."/>
        </authorList>
    </citation>
    <scope>NUCLEOTIDE SEQUENCE [LARGE SCALE GENOMIC DNA]</scope>
    <source>
        <strain evidence="7">ATCC PRA-425</strain>
    </source>
</reference>
<protein>
    <submittedName>
        <fullName evidence="7">Transportin-1</fullName>
    </submittedName>
</protein>
<dbReference type="GO" id="GO:0006606">
    <property type="term" value="P:protein import into nucleus"/>
    <property type="evidence" value="ECO:0007669"/>
    <property type="project" value="InterPro"/>
</dbReference>
<dbReference type="SUPFAM" id="SSF48371">
    <property type="entry name" value="ARM repeat"/>
    <property type="match status" value="1"/>
</dbReference>
<keyword evidence="5" id="KW-0653">Protein transport</keyword>
<evidence type="ECO:0000313" key="7">
    <source>
        <dbReference type="EMBL" id="KAF4669002.1"/>
    </source>
</evidence>
<dbReference type="PANTHER" id="PTHR10527">
    <property type="entry name" value="IMPORTIN BETA"/>
    <property type="match status" value="1"/>
</dbReference>
<dbReference type="AlphaFoldDB" id="A0A7J6MBN3"/>
<feature type="compositionally biased region" description="Basic and acidic residues" evidence="6">
    <location>
        <begin position="18"/>
        <end position="43"/>
    </location>
</feature>
<keyword evidence="2" id="KW-0813">Transport</keyword>
<dbReference type="InterPro" id="IPR040122">
    <property type="entry name" value="Importin_beta"/>
</dbReference>
<name>A0A7J6MBN3_PERCH</name>
<evidence type="ECO:0000256" key="1">
    <source>
        <dbReference type="ARBA" id="ARBA00004496"/>
    </source>
</evidence>
<organism evidence="7 8">
    <name type="scientific">Perkinsus chesapeaki</name>
    <name type="common">Clam parasite</name>
    <name type="synonym">Perkinsus andrewsi</name>
    <dbReference type="NCBI Taxonomy" id="330153"/>
    <lineage>
        <taxon>Eukaryota</taxon>
        <taxon>Sar</taxon>
        <taxon>Alveolata</taxon>
        <taxon>Perkinsozoa</taxon>
        <taxon>Perkinsea</taxon>
        <taxon>Perkinsida</taxon>
        <taxon>Perkinsidae</taxon>
        <taxon>Perkinsus</taxon>
    </lineage>
</organism>
<dbReference type="GO" id="GO:0005737">
    <property type="term" value="C:cytoplasm"/>
    <property type="evidence" value="ECO:0007669"/>
    <property type="project" value="UniProtKB-SubCell"/>
</dbReference>
<keyword evidence="4" id="KW-0677">Repeat</keyword>